<organism evidence="2 3">
    <name type="scientific">Streptomyces spinosisporus</name>
    <dbReference type="NCBI Taxonomy" id="2927582"/>
    <lineage>
        <taxon>Bacteria</taxon>
        <taxon>Bacillati</taxon>
        <taxon>Actinomycetota</taxon>
        <taxon>Actinomycetes</taxon>
        <taxon>Kitasatosporales</taxon>
        <taxon>Streptomycetaceae</taxon>
        <taxon>Streptomyces</taxon>
    </lineage>
</organism>
<dbReference type="RefSeq" id="WP_242713844.1">
    <property type="nucleotide sequence ID" value="NZ_JALDAX010000039.1"/>
</dbReference>
<feature type="chain" id="PRO_5045524061" description="Peptidase inhibitor family I36" evidence="1">
    <location>
        <begin position="32"/>
        <end position="119"/>
    </location>
</feature>
<evidence type="ECO:0000256" key="1">
    <source>
        <dbReference type="SAM" id="SignalP"/>
    </source>
</evidence>
<name>A0ABS9XWP9_9ACTN</name>
<proteinExistence type="predicted"/>
<evidence type="ECO:0008006" key="4">
    <source>
        <dbReference type="Google" id="ProtNLM"/>
    </source>
</evidence>
<comment type="caution">
    <text evidence="2">The sequence shown here is derived from an EMBL/GenBank/DDBJ whole genome shotgun (WGS) entry which is preliminary data.</text>
</comment>
<keyword evidence="3" id="KW-1185">Reference proteome</keyword>
<evidence type="ECO:0000313" key="2">
    <source>
        <dbReference type="EMBL" id="MCI3246512.1"/>
    </source>
</evidence>
<keyword evidence="1" id="KW-0732">Signal</keyword>
<sequence length="119" mass="13033">MRSIGRFTAWAATLATTVGATIVLAGSPATADDGGYWSFTCEYGRACLFLSGGRTTPNGSVWNVNGCGSHQINDYFDFASAHGNHFIVTYLDNRWDRVDAWTDRLLDPSNLATNVWVFC</sequence>
<accession>A0ABS9XWP9</accession>
<protein>
    <recommendedName>
        <fullName evidence="4">Peptidase inhibitor family I36</fullName>
    </recommendedName>
</protein>
<feature type="signal peptide" evidence="1">
    <location>
        <begin position="1"/>
        <end position="31"/>
    </location>
</feature>
<reference evidence="2" key="1">
    <citation type="submission" date="2022-03" db="EMBL/GenBank/DDBJ databases">
        <title>Streptomyces 7R015 and 7R016 isolated from Barleria lupulina in Thailand.</title>
        <authorList>
            <person name="Kanchanasin P."/>
            <person name="Phongsopitanun W."/>
            <person name="Tanasupawat S."/>
        </authorList>
    </citation>
    <scope>NUCLEOTIDE SEQUENCE</scope>
    <source>
        <strain evidence="2">7R016</strain>
    </source>
</reference>
<dbReference type="Proteomes" id="UP001165270">
    <property type="component" value="Unassembled WGS sequence"/>
</dbReference>
<dbReference type="EMBL" id="JALDAX010000039">
    <property type="protein sequence ID" value="MCI3246512.1"/>
    <property type="molecule type" value="Genomic_DNA"/>
</dbReference>
<gene>
    <name evidence="2" type="ORF">MQN93_43220</name>
</gene>
<evidence type="ECO:0000313" key="3">
    <source>
        <dbReference type="Proteomes" id="UP001165270"/>
    </source>
</evidence>